<dbReference type="Proteomes" id="UP001302812">
    <property type="component" value="Unassembled WGS sequence"/>
</dbReference>
<dbReference type="RefSeq" id="XP_064675177.1">
    <property type="nucleotide sequence ID" value="XM_064817232.1"/>
</dbReference>
<reference evidence="2" key="1">
    <citation type="journal article" date="2023" name="Mol. Phylogenet. Evol.">
        <title>Genome-scale phylogeny and comparative genomics of the fungal order Sordariales.</title>
        <authorList>
            <person name="Hensen N."/>
            <person name="Bonometti L."/>
            <person name="Westerberg I."/>
            <person name="Brannstrom I.O."/>
            <person name="Guillou S."/>
            <person name="Cros-Aarteil S."/>
            <person name="Calhoun S."/>
            <person name="Haridas S."/>
            <person name="Kuo A."/>
            <person name="Mondo S."/>
            <person name="Pangilinan J."/>
            <person name="Riley R."/>
            <person name="LaButti K."/>
            <person name="Andreopoulos B."/>
            <person name="Lipzen A."/>
            <person name="Chen C."/>
            <person name="Yan M."/>
            <person name="Daum C."/>
            <person name="Ng V."/>
            <person name="Clum A."/>
            <person name="Steindorff A."/>
            <person name="Ohm R.A."/>
            <person name="Martin F."/>
            <person name="Silar P."/>
            <person name="Natvig D.O."/>
            <person name="Lalanne C."/>
            <person name="Gautier V."/>
            <person name="Ament-Velasquez S.L."/>
            <person name="Kruys A."/>
            <person name="Hutchinson M.I."/>
            <person name="Powell A.J."/>
            <person name="Barry K."/>
            <person name="Miller A.N."/>
            <person name="Grigoriev I.V."/>
            <person name="Debuchy R."/>
            <person name="Gladieux P."/>
            <person name="Hiltunen Thoren M."/>
            <person name="Johannesson H."/>
        </authorList>
    </citation>
    <scope>NUCLEOTIDE SEQUENCE</scope>
    <source>
        <strain evidence="2">CBS 508.74</strain>
    </source>
</reference>
<sequence length="562" mass="62448">MKLLAVGWEIQRGRIWYLGKTTRVWPILIFEKAGLGTLGDFMKSDQGKALSLEDRGKICCDIASAIAFSHRKGIFLMFEENGPVPKLADFGFAAFASNKLIEIAKLSDIFSFEILCLWVLFREELVKRGEDLTKPLPPKGLVASAVTTLSGVLKPIGRVLGFVDQDVSPDIQIIGAHNTFPKETNKIKTLALELVSGLPHTVWKERLEQLFMSALDTDTEKRAQSVEYLMRFLGNQSPADSFTLIRRDSAGESDRRDGSSAYRSFPTASSFDILKSLQTPCSADFRLAVCKQIGFGTSRDPEQAALHLKEAKELQQLSSSFELAMDETNLLSQIKQSSSLQKPSNEKLSIFYRNGIIAPIHQGIDMTISSPETQEKIIGERRAEIERMESALGRTHPAIINLKWTLLSLLEMSHDPLAPIDFAHEMAKVLEQDEDYGPQHRDALLVKGYRSLSFMRIMPQGLPAITSRLKETEATLAQSSVKDHVVTSIVRVALADCLAVKGYHIQAEELLQQVGPQLIAMFGPNHPNTVSCSKGQLTVYCGRGNSLKALIFSNQQSRTWKP</sequence>
<keyword evidence="3" id="KW-1185">Reference proteome</keyword>
<organism evidence="2 3">
    <name type="scientific">Canariomyces notabilis</name>
    <dbReference type="NCBI Taxonomy" id="2074819"/>
    <lineage>
        <taxon>Eukaryota</taxon>
        <taxon>Fungi</taxon>
        <taxon>Dikarya</taxon>
        <taxon>Ascomycota</taxon>
        <taxon>Pezizomycotina</taxon>
        <taxon>Sordariomycetes</taxon>
        <taxon>Sordariomycetidae</taxon>
        <taxon>Sordariales</taxon>
        <taxon>Chaetomiaceae</taxon>
        <taxon>Canariomyces</taxon>
    </lineage>
</organism>
<gene>
    <name evidence="2" type="ORF">N656DRAFT_794064</name>
</gene>
<dbReference type="GO" id="GO:0005524">
    <property type="term" value="F:ATP binding"/>
    <property type="evidence" value="ECO:0007669"/>
    <property type="project" value="InterPro"/>
</dbReference>
<dbReference type="InterPro" id="IPR000719">
    <property type="entry name" value="Prot_kinase_dom"/>
</dbReference>
<comment type="caution">
    <text evidence="2">The sequence shown here is derived from an EMBL/GenBank/DDBJ whole genome shotgun (WGS) entry which is preliminary data.</text>
</comment>
<dbReference type="Gene3D" id="1.10.510.10">
    <property type="entry name" value="Transferase(Phosphotransferase) domain 1"/>
    <property type="match status" value="1"/>
</dbReference>
<proteinExistence type="predicted"/>
<name>A0AAN6YXQ0_9PEZI</name>
<evidence type="ECO:0000313" key="3">
    <source>
        <dbReference type="Proteomes" id="UP001302812"/>
    </source>
</evidence>
<dbReference type="GO" id="GO:0004672">
    <property type="term" value="F:protein kinase activity"/>
    <property type="evidence" value="ECO:0007669"/>
    <property type="project" value="InterPro"/>
</dbReference>
<dbReference type="GeneID" id="89941357"/>
<accession>A0AAN6YXQ0</accession>
<dbReference type="SMART" id="SM00220">
    <property type="entry name" value="S_TKc"/>
    <property type="match status" value="1"/>
</dbReference>
<dbReference type="SUPFAM" id="SSF56112">
    <property type="entry name" value="Protein kinase-like (PK-like)"/>
    <property type="match status" value="1"/>
</dbReference>
<dbReference type="AlphaFoldDB" id="A0AAN6YXQ0"/>
<protein>
    <recommendedName>
        <fullName evidence="1">Protein kinase domain-containing protein</fullName>
    </recommendedName>
</protein>
<evidence type="ECO:0000313" key="2">
    <source>
        <dbReference type="EMBL" id="KAK4117607.1"/>
    </source>
</evidence>
<reference evidence="2" key="2">
    <citation type="submission" date="2023-05" db="EMBL/GenBank/DDBJ databases">
        <authorList>
            <consortium name="Lawrence Berkeley National Laboratory"/>
            <person name="Steindorff A."/>
            <person name="Hensen N."/>
            <person name="Bonometti L."/>
            <person name="Westerberg I."/>
            <person name="Brannstrom I.O."/>
            <person name="Guillou S."/>
            <person name="Cros-Aarteil S."/>
            <person name="Calhoun S."/>
            <person name="Haridas S."/>
            <person name="Kuo A."/>
            <person name="Mondo S."/>
            <person name="Pangilinan J."/>
            <person name="Riley R."/>
            <person name="Labutti K."/>
            <person name="Andreopoulos B."/>
            <person name="Lipzen A."/>
            <person name="Chen C."/>
            <person name="Yanf M."/>
            <person name="Daum C."/>
            <person name="Ng V."/>
            <person name="Clum A."/>
            <person name="Ohm R."/>
            <person name="Martin F."/>
            <person name="Silar P."/>
            <person name="Natvig D."/>
            <person name="Lalanne C."/>
            <person name="Gautier V."/>
            <person name="Ament-Velasquez S.L."/>
            <person name="Kruys A."/>
            <person name="Hutchinson M.I."/>
            <person name="Powell A.J."/>
            <person name="Barry K."/>
            <person name="Miller A.N."/>
            <person name="Grigoriev I.V."/>
            <person name="Debuchy R."/>
            <person name="Gladieux P."/>
            <person name="Thoren M.H."/>
            <person name="Johannesson H."/>
        </authorList>
    </citation>
    <scope>NUCLEOTIDE SEQUENCE</scope>
    <source>
        <strain evidence="2">CBS 508.74</strain>
    </source>
</reference>
<dbReference type="EMBL" id="MU853332">
    <property type="protein sequence ID" value="KAK4117607.1"/>
    <property type="molecule type" value="Genomic_DNA"/>
</dbReference>
<evidence type="ECO:0000259" key="1">
    <source>
        <dbReference type="SMART" id="SM00220"/>
    </source>
</evidence>
<feature type="domain" description="Protein kinase" evidence="1">
    <location>
        <begin position="1"/>
        <end position="233"/>
    </location>
</feature>
<dbReference type="InterPro" id="IPR011009">
    <property type="entry name" value="Kinase-like_dom_sf"/>
</dbReference>